<name>A0A6A4S0R8_SCOMX</name>
<proteinExistence type="predicted"/>
<reference evidence="1 2" key="1">
    <citation type="submission" date="2019-06" db="EMBL/GenBank/DDBJ databases">
        <title>Draft genomes of female and male turbot (Scophthalmus maximus).</title>
        <authorList>
            <person name="Xu H."/>
            <person name="Xu X.-W."/>
            <person name="Shao C."/>
            <person name="Chen S."/>
        </authorList>
    </citation>
    <scope>NUCLEOTIDE SEQUENCE [LARGE SCALE GENOMIC DNA]</scope>
    <source>
        <strain evidence="1">Ysfricsl-2016a</strain>
        <tissue evidence="1">Blood</tissue>
    </source>
</reference>
<evidence type="ECO:0000313" key="2">
    <source>
        <dbReference type="Proteomes" id="UP000438429"/>
    </source>
</evidence>
<organism evidence="1 2">
    <name type="scientific">Scophthalmus maximus</name>
    <name type="common">Turbot</name>
    <name type="synonym">Psetta maxima</name>
    <dbReference type="NCBI Taxonomy" id="52904"/>
    <lineage>
        <taxon>Eukaryota</taxon>
        <taxon>Metazoa</taxon>
        <taxon>Chordata</taxon>
        <taxon>Craniata</taxon>
        <taxon>Vertebrata</taxon>
        <taxon>Euteleostomi</taxon>
        <taxon>Actinopterygii</taxon>
        <taxon>Neopterygii</taxon>
        <taxon>Teleostei</taxon>
        <taxon>Neoteleostei</taxon>
        <taxon>Acanthomorphata</taxon>
        <taxon>Carangaria</taxon>
        <taxon>Pleuronectiformes</taxon>
        <taxon>Pleuronectoidei</taxon>
        <taxon>Scophthalmidae</taxon>
        <taxon>Scophthalmus</taxon>
    </lineage>
</organism>
<dbReference type="AlphaFoldDB" id="A0A6A4S0R8"/>
<dbReference type="EMBL" id="VEVO01000020">
    <property type="protein sequence ID" value="KAF0025032.1"/>
    <property type="molecule type" value="Genomic_DNA"/>
</dbReference>
<gene>
    <name evidence="1" type="ORF">F2P81_021913</name>
</gene>
<accession>A0A6A4S0R8</accession>
<comment type="caution">
    <text evidence="1">The sequence shown here is derived from an EMBL/GenBank/DDBJ whole genome shotgun (WGS) entry which is preliminary data.</text>
</comment>
<dbReference type="Proteomes" id="UP000438429">
    <property type="component" value="Unassembled WGS sequence"/>
</dbReference>
<protein>
    <submittedName>
        <fullName evidence="1">Uncharacterized protein</fullName>
    </submittedName>
</protein>
<sequence>MHHLLSAGLWEVEWISNSTLPACFECTQGGPSAVGGNKILKCEGATVAKSNCDGIAPRNMLCNASCQTHALVLVQAWTKKAQCWTRVTISVESTADQLWSSDSCGAATVKTLPTVTMPNKFWSGHRKSRKYRRITLDSYVTNVQILSGLCHDGYISYGSCEIRERNKMCTKTPPREFAYFQIISAFVGNLDGIRIAQFQIYGTGVTEKELSVTQVQYRLSFNIYESVS</sequence>
<evidence type="ECO:0000313" key="1">
    <source>
        <dbReference type="EMBL" id="KAF0025032.1"/>
    </source>
</evidence>